<dbReference type="OrthoDB" id="2684236at2759"/>
<proteinExistence type="predicted"/>
<organism evidence="1 2">
    <name type="scientific">Pleurotus ostreatus (strain PC15)</name>
    <name type="common">Oyster mushroom</name>
    <dbReference type="NCBI Taxonomy" id="1137138"/>
    <lineage>
        <taxon>Eukaryota</taxon>
        <taxon>Fungi</taxon>
        <taxon>Dikarya</taxon>
        <taxon>Basidiomycota</taxon>
        <taxon>Agaricomycotina</taxon>
        <taxon>Agaricomycetes</taxon>
        <taxon>Agaricomycetidae</taxon>
        <taxon>Agaricales</taxon>
        <taxon>Pleurotineae</taxon>
        <taxon>Pleurotaceae</taxon>
        <taxon>Pleurotus</taxon>
    </lineage>
</organism>
<dbReference type="Proteomes" id="UP000027073">
    <property type="component" value="Unassembled WGS sequence"/>
</dbReference>
<sequence length="525" mass="59822">MGRRYTPSTQSLIVCSAYLKALSRDQRYIILDTMPRSPTAPKIRSQSNIPQSYVRDHLRVLGTFFQLIQANADEQLLDEFFQRSTYRLQLWVEKIISTSDEEQKPLQEHELPPLDVALALHSLMLSPRRYFEDSMVRFKQLKRINEYPLSMILAALDVNKMGYDKVKSHLAAEYWRTRTGFAFDAIESMRVDTTRSVQCPFCGKTEDILWNGARGFAQAAFEHKCPKCHELFTHDTLRAGKFLRAVNQAKKDRGYCLPNTSIILGADLDVQARCPAIVDEVSRCFENSDGQFHSLKDFAMSAATARGDMMTYIAKKLTLPDSALRPESIPLLLRAFEHSYPFTQDVTTARWFIEDVYRQGWAGLDPGGPSDEDLDMAYDQYNDFLERSVTVKRRDPQWRDDLIWHTHQLMPDRYRADIASYIHVFLDHLPRGEGSDGYGRAASVDNTHIPFFVYLRARFDGAACRLGSAWTHIFVITLGLARCAAQASWAQGRGWEDGGDWLCATEVLSSPGVNLGAHYAPCSNR</sequence>
<dbReference type="AlphaFoldDB" id="A0A067P0L0"/>
<dbReference type="InParanoid" id="A0A067P0L0"/>
<evidence type="ECO:0000313" key="2">
    <source>
        <dbReference type="Proteomes" id="UP000027073"/>
    </source>
</evidence>
<dbReference type="EMBL" id="KL198006">
    <property type="protein sequence ID" value="KDQ29937.1"/>
    <property type="molecule type" value="Genomic_DNA"/>
</dbReference>
<dbReference type="PANTHER" id="PTHR34365">
    <property type="entry name" value="ENOLASE (DUF1399)"/>
    <property type="match status" value="1"/>
</dbReference>
<dbReference type="InterPro" id="IPR009836">
    <property type="entry name" value="GRDP-like"/>
</dbReference>
<dbReference type="PANTHER" id="PTHR34365:SF7">
    <property type="entry name" value="GLYCINE-RICH DOMAIN-CONTAINING PROTEIN 1"/>
    <property type="match status" value="1"/>
</dbReference>
<name>A0A067P0L0_PLEO1</name>
<protein>
    <submittedName>
        <fullName evidence="1">Uncharacterized protein</fullName>
    </submittedName>
</protein>
<dbReference type="HOGENOM" id="CLU_518870_0_0_1"/>
<gene>
    <name evidence="1" type="ORF">PLEOSDRAFT_1111163</name>
</gene>
<reference evidence="2" key="1">
    <citation type="journal article" date="2014" name="Proc. Natl. Acad. Sci. U.S.A.">
        <title>Extensive sampling of basidiomycete genomes demonstrates inadequacy of the white-rot/brown-rot paradigm for wood decay fungi.</title>
        <authorList>
            <person name="Riley R."/>
            <person name="Salamov A.A."/>
            <person name="Brown D.W."/>
            <person name="Nagy L.G."/>
            <person name="Floudas D."/>
            <person name="Held B.W."/>
            <person name="Levasseur A."/>
            <person name="Lombard V."/>
            <person name="Morin E."/>
            <person name="Otillar R."/>
            <person name="Lindquist E.A."/>
            <person name="Sun H."/>
            <person name="LaButti K.M."/>
            <person name="Schmutz J."/>
            <person name="Jabbour D."/>
            <person name="Luo H."/>
            <person name="Baker S.E."/>
            <person name="Pisabarro A.G."/>
            <person name="Walton J.D."/>
            <person name="Blanchette R.A."/>
            <person name="Henrissat B."/>
            <person name="Martin F."/>
            <person name="Cullen D."/>
            <person name="Hibbett D.S."/>
            <person name="Grigoriev I.V."/>
        </authorList>
    </citation>
    <scope>NUCLEOTIDE SEQUENCE [LARGE SCALE GENOMIC DNA]</scope>
    <source>
        <strain evidence="2">PC15</strain>
    </source>
</reference>
<dbReference type="VEuPathDB" id="FungiDB:PLEOSDRAFT_1111163"/>
<evidence type="ECO:0000313" key="1">
    <source>
        <dbReference type="EMBL" id="KDQ29937.1"/>
    </source>
</evidence>
<accession>A0A067P0L0</accession>
<dbReference type="STRING" id="1137138.A0A067P0L0"/>